<name>A0A1H0DE11_ALLAB</name>
<dbReference type="Gene3D" id="3.40.50.300">
    <property type="entry name" value="P-loop containing nucleotide triphosphate hydrolases"/>
    <property type="match status" value="1"/>
</dbReference>
<proteinExistence type="inferred from homology"/>
<dbReference type="Proteomes" id="UP000183376">
    <property type="component" value="Chromosome I"/>
</dbReference>
<dbReference type="PROSITE" id="PS00211">
    <property type="entry name" value="ABC_TRANSPORTER_1"/>
    <property type="match status" value="1"/>
</dbReference>
<keyword evidence="7 10" id="KW-1133">Transmembrane helix</keyword>
<evidence type="ECO:0000256" key="9">
    <source>
        <dbReference type="ARBA" id="ARBA00061644"/>
    </source>
</evidence>
<dbReference type="InterPro" id="IPR039421">
    <property type="entry name" value="Type_1_exporter"/>
</dbReference>
<dbReference type="InterPro" id="IPR017871">
    <property type="entry name" value="ABC_transporter-like_CS"/>
</dbReference>
<evidence type="ECO:0000313" key="13">
    <source>
        <dbReference type="EMBL" id="SDN68507.1"/>
    </source>
</evidence>
<feature type="transmembrane region" description="Helical" evidence="10">
    <location>
        <begin position="259"/>
        <end position="280"/>
    </location>
</feature>
<feature type="domain" description="ABC transmembrane type-1" evidence="12">
    <location>
        <begin position="41"/>
        <end position="320"/>
    </location>
</feature>
<accession>A0A1H0DE11</accession>
<gene>
    <name evidence="13" type="ORF">SAMN04489726_7759</name>
</gene>
<keyword evidence="2" id="KW-0813">Transport</keyword>
<dbReference type="GO" id="GO:0016887">
    <property type="term" value="F:ATP hydrolysis activity"/>
    <property type="evidence" value="ECO:0007669"/>
    <property type="project" value="InterPro"/>
</dbReference>
<dbReference type="EMBL" id="LT629701">
    <property type="protein sequence ID" value="SDN68507.1"/>
    <property type="molecule type" value="Genomic_DNA"/>
</dbReference>
<evidence type="ECO:0000256" key="2">
    <source>
        <dbReference type="ARBA" id="ARBA00022448"/>
    </source>
</evidence>
<evidence type="ECO:0000256" key="4">
    <source>
        <dbReference type="ARBA" id="ARBA00022692"/>
    </source>
</evidence>
<dbReference type="STRING" id="211114.SAMN04489726_7759"/>
<dbReference type="Pfam" id="PF00005">
    <property type="entry name" value="ABC_tran"/>
    <property type="match status" value="1"/>
</dbReference>
<feature type="transmembrane region" description="Helical" evidence="10">
    <location>
        <begin position="75"/>
        <end position="99"/>
    </location>
</feature>
<keyword evidence="6 13" id="KW-0067">ATP-binding</keyword>
<dbReference type="SUPFAM" id="SSF90123">
    <property type="entry name" value="ABC transporter transmembrane region"/>
    <property type="match status" value="1"/>
</dbReference>
<dbReference type="eggNOG" id="COG1132">
    <property type="taxonomic scope" value="Bacteria"/>
</dbReference>
<keyword evidence="3" id="KW-1003">Cell membrane</keyword>
<evidence type="ECO:0000259" key="12">
    <source>
        <dbReference type="PROSITE" id="PS50929"/>
    </source>
</evidence>
<keyword evidence="4 10" id="KW-0812">Transmembrane</keyword>
<feature type="domain" description="ABC transporter" evidence="11">
    <location>
        <begin position="364"/>
        <end position="596"/>
    </location>
</feature>
<organism evidence="13 14">
    <name type="scientific">Allokutzneria albata</name>
    <name type="common">Kibdelosporangium albatum</name>
    <dbReference type="NCBI Taxonomy" id="211114"/>
    <lineage>
        <taxon>Bacteria</taxon>
        <taxon>Bacillati</taxon>
        <taxon>Actinomycetota</taxon>
        <taxon>Actinomycetes</taxon>
        <taxon>Pseudonocardiales</taxon>
        <taxon>Pseudonocardiaceae</taxon>
        <taxon>Allokutzneria</taxon>
    </lineage>
</organism>
<comment type="similarity">
    <text evidence="9">Belongs to the ABC transporter superfamily. Lipid exporter (TC 3.A.1.106) family.</text>
</comment>
<reference evidence="13 14" key="1">
    <citation type="submission" date="2016-10" db="EMBL/GenBank/DDBJ databases">
        <authorList>
            <person name="de Groot N.N."/>
        </authorList>
    </citation>
    <scope>NUCLEOTIDE SEQUENCE [LARGE SCALE GENOMIC DNA]</scope>
    <source>
        <strain evidence="13 14">DSM 44149</strain>
    </source>
</reference>
<evidence type="ECO:0000256" key="5">
    <source>
        <dbReference type="ARBA" id="ARBA00022741"/>
    </source>
</evidence>
<evidence type="ECO:0000256" key="10">
    <source>
        <dbReference type="SAM" id="Phobius"/>
    </source>
</evidence>
<dbReference type="PANTHER" id="PTHR43394">
    <property type="entry name" value="ATP-DEPENDENT PERMEASE MDL1, MITOCHONDRIAL"/>
    <property type="match status" value="1"/>
</dbReference>
<evidence type="ECO:0000256" key="7">
    <source>
        <dbReference type="ARBA" id="ARBA00022989"/>
    </source>
</evidence>
<dbReference type="PROSITE" id="PS50929">
    <property type="entry name" value="ABC_TM1F"/>
    <property type="match status" value="1"/>
</dbReference>
<evidence type="ECO:0000313" key="14">
    <source>
        <dbReference type="Proteomes" id="UP000183376"/>
    </source>
</evidence>
<dbReference type="InterPro" id="IPR003439">
    <property type="entry name" value="ABC_transporter-like_ATP-bd"/>
</dbReference>
<keyword evidence="5" id="KW-0547">Nucleotide-binding</keyword>
<dbReference type="SMART" id="SM00382">
    <property type="entry name" value="AAA"/>
    <property type="match status" value="1"/>
</dbReference>
<dbReference type="InterPro" id="IPR027417">
    <property type="entry name" value="P-loop_NTPase"/>
</dbReference>
<dbReference type="InterPro" id="IPR003593">
    <property type="entry name" value="AAA+_ATPase"/>
</dbReference>
<dbReference type="GO" id="GO:0005524">
    <property type="term" value="F:ATP binding"/>
    <property type="evidence" value="ECO:0007669"/>
    <property type="project" value="UniProtKB-KW"/>
</dbReference>
<keyword evidence="14" id="KW-1185">Reference proteome</keyword>
<dbReference type="SUPFAM" id="SSF52540">
    <property type="entry name" value="P-loop containing nucleoside triphosphate hydrolases"/>
    <property type="match status" value="1"/>
</dbReference>
<evidence type="ECO:0000256" key="6">
    <source>
        <dbReference type="ARBA" id="ARBA00022840"/>
    </source>
</evidence>
<dbReference type="PROSITE" id="PS50893">
    <property type="entry name" value="ABC_TRANSPORTER_2"/>
    <property type="match status" value="1"/>
</dbReference>
<feature type="transmembrane region" description="Helical" evidence="10">
    <location>
        <begin position="152"/>
        <end position="169"/>
    </location>
</feature>
<evidence type="ECO:0000259" key="11">
    <source>
        <dbReference type="PROSITE" id="PS50893"/>
    </source>
</evidence>
<comment type="subcellular location">
    <subcellularLocation>
        <location evidence="1">Cell membrane</location>
        <topology evidence="1">Multi-pass membrane protein</topology>
    </subcellularLocation>
</comment>
<sequence>MEPPHTSGTTDGAAKPAHLDESRGSLRILWSYVRGMRWFLAAMIVLQLVADAAALSQPLIFRWVLDELQVGGSLFWPLMVLAVLAVMGMALTGTCTLLLGRSALRIVRNLRCDLVRRVLGGSVGTVERRSVGDVLSRVGTDTTLLGSTVGDALVRAAAAPVVVVATLVLMGTIDILMLAVVVGVLAIVTIGEALAGHRVRDATEQAQVHVAAMTSTLHRALIAFRTVKASGTERAESERGGAEVEGAFRAGRRALRGEALLGMLAAASVDVTFLAVLAVGGARVASGDLDVGDLVAFLLYVAFLRDPIETLTFTITDFAQGLAAVRRIETLRSLPAEAEELPTKVRTTEWATQNGPSSGPGTEVRFDKVWFGYSDYPVLRDVSFTAGRGLTVLVGPSGAGKTTLLSLVERFIEVDRGRVLLDAVDVRELDRDELRRRLAYVQQEAPLLGETVREAMLYGVPDPDSADVRGALRAVALDSWVKSLPSGLDTPVGERGVAISGGQRQRLAVARALLRGADVLLLDEATSQLDAVSERTLLDSVAHQALSRVVLVVTHRVSVAAKADQIVLLDEGGVRAVGKHTELLRSNPVYRELAAVPCRDDPMPGTPHG</sequence>
<evidence type="ECO:0000256" key="1">
    <source>
        <dbReference type="ARBA" id="ARBA00004651"/>
    </source>
</evidence>
<dbReference type="GO" id="GO:0015421">
    <property type="term" value="F:ABC-type oligopeptide transporter activity"/>
    <property type="evidence" value="ECO:0007669"/>
    <property type="project" value="TreeGrafter"/>
</dbReference>
<dbReference type="CDD" id="cd18551">
    <property type="entry name" value="ABC_6TM_LmrA_like"/>
    <property type="match status" value="1"/>
</dbReference>
<dbReference type="InterPro" id="IPR036640">
    <property type="entry name" value="ABC1_TM_sf"/>
</dbReference>
<dbReference type="Gene3D" id="1.20.1560.10">
    <property type="entry name" value="ABC transporter type 1, transmembrane domain"/>
    <property type="match status" value="1"/>
</dbReference>
<keyword evidence="8 10" id="KW-0472">Membrane</keyword>
<evidence type="ECO:0000256" key="3">
    <source>
        <dbReference type="ARBA" id="ARBA00022475"/>
    </source>
</evidence>
<dbReference type="InterPro" id="IPR011527">
    <property type="entry name" value="ABC1_TM_dom"/>
</dbReference>
<feature type="transmembrane region" description="Helical" evidence="10">
    <location>
        <begin position="175"/>
        <end position="195"/>
    </location>
</feature>
<evidence type="ECO:0000256" key="8">
    <source>
        <dbReference type="ARBA" id="ARBA00023136"/>
    </source>
</evidence>
<protein>
    <submittedName>
        <fullName evidence="13">ATP-binding cassette, subfamily C</fullName>
    </submittedName>
</protein>
<dbReference type="AlphaFoldDB" id="A0A1H0DE11"/>
<dbReference type="Pfam" id="PF00664">
    <property type="entry name" value="ABC_membrane"/>
    <property type="match status" value="1"/>
</dbReference>
<feature type="transmembrane region" description="Helical" evidence="10">
    <location>
        <begin position="36"/>
        <end position="55"/>
    </location>
</feature>
<dbReference type="PANTHER" id="PTHR43394:SF1">
    <property type="entry name" value="ATP-BINDING CASSETTE SUB-FAMILY B MEMBER 10, MITOCHONDRIAL"/>
    <property type="match status" value="1"/>
</dbReference>
<dbReference type="GO" id="GO:0005886">
    <property type="term" value="C:plasma membrane"/>
    <property type="evidence" value="ECO:0007669"/>
    <property type="project" value="UniProtKB-SubCell"/>
</dbReference>
<dbReference type="FunFam" id="3.40.50.300:FF:000299">
    <property type="entry name" value="ABC transporter ATP-binding protein/permease"/>
    <property type="match status" value="1"/>
</dbReference>